<dbReference type="GeneID" id="132539026"/>
<sequence>MKPIAREPQPDKKSVQRLQDKSSSLQLAQSEAQYHLRQQRLEAYLQNQLQLPQGMGETLYPPGEEEHWRPPCPGPRTEDYECLGCPIPDRELGHIQRHIYWAEQARGLRGKQQRWAVQDIPSELWAPQSAAAEGKWKVITEEQMASRRSSRQRMAWVAEQIKGHQDRMLRGRRLSEKRRAEREALRTPSQVPPVRTQPGGRRNTAFPITRPLWTPGIKVPRLRATSPEEELLEWPFLRSQVVQFRA</sequence>
<dbReference type="Proteomes" id="UP001652624">
    <property type="component" value="Chromosome 6"/>
</dbReference>
<feature type="region of interest" description="Disordered" evidence="1">
    <location>
        <begin position="1"/>
        <end position="24"/>
    </location>
</feature>
<name>A0ABM3XIH2_ERIEU</name>
<evidence type="ECO:0000313" key="3">
    <source>
        <dbReference type="RefSeq" id="XP_060048627.1"/>
    </source>
</evidence>
<dbReference type="PANTHER" id="PTHR41403:SF4">
    <property type="entry name" value="SIMILAR TO RIKEN CDNA 1700022C21"/>
    <property type="match status" value="1"/>
</dbReference>
<keyword evidence="2" id="KW-1185">Reference proteome</keyword>
<gene>
    <name evidence="3" type="primary">LOC132539026</name>
</gene>
<dbReference type="RefSeq" id="XP_060048627.1">
    <property type="nucleotide sequence ID" value="XM_060192644.1"/>
</dbReference>
<organism evidence="2 3">
    <name type="scientific">Erinaceus europaeus</name>
    <name type="common">Western European hedgehog</name>
    <dbReference type="NCBI Taxonomy" id="9365"/>
    <lineage>
        <taxon>Eukaryota</taxon>
        <taxon>Metazoa</taxon>
        <taxon>Chordata</taxon>
        <taxon>Craniata</taxon>
        <taxon>Vertebrata</taxon>
        <taxon>Euteleostomi</taxon>
        <taxon>Mammalia</taxon>
        <taxon>Eutheria</taxon>
        <taxon>Laurasiatheria</taxon>
        <taxon>Eulipotyphla</taxon>
        <taxon>Erinaceidae</taxon>
        <taxon>Erinaceinae</taxon>
        <taxon>Erinaceus</taxon>
    </lineage>
</organism>
<feature type="region of interest" description="Disordered" evidence="1">
    <location>
        <begin position="177"/>
        <end position="208"/>
    </location>
</feature>
<evidence type="ECO:0000256" key="1">
    <source>
        <dbReference type="SAM" id="MobiDB-lite"/>
    </source>
</evidence>
<reference evidence="3" key="1">
    <citation type="submission" date="2025-08" db="UniProtKB">
        <authorList>
            <consortium name="RefSeq"/>
        </authorList>
    </citation>
    <scope>IDENTIFICATION</scope>
</reference>
<protein>
    <submittedName>
        <fullName evidence="3">Uncharacterized protein</fullName>
    </submittedName>
</protein>
<dbReference type="InterPro" id="IPR040005">
    <property type="entry name" value="Polr1has"/>
</dbReference>
<feature type="compositionally biased region" description="Basic and acidic residues" evidence="1">
    <location>
        <begin position="1"/>
        <end position="20"/>
    </location>
</feature>
<dbReference type="PANTHER" id="PTHR41403">
    <property type="entry name" value="RCG43477-RELATED"/>
    <property type="match status" value="1"/>
</dbReference>
<proteinExistence type="predicted"/>
<accession>A0ABM3XIH2</accession>
<evidence type="ECO:0000313" key="2">
    <source>
        <dbReference type="Proteomes" id="UP001652624"/>
    </source>
</evidence>